<dbReference type="InterPro" id="IPR006311">
    <property type="entry name" value="TAT_signal"/>
</dbReference>
<sequence>MPSSRRSIIAAVLAGVLALASASSPVLFAAGLAVVQVVFALGVVRASGLPSARPAAWLALIAGVGALVWVERSGTPELVPVAAVLGPTVLIAIVVQLLRRDGRGELNRALSLVVAACVLVTLPVIWVALHATSAGVHTVGFALLGVGVVALAEALPASRALRRVLGVVVASSATAVLVTVLESMESAVPAVSAVVIAAFSGVMTGVAFAMADRLAGESGPAGSAGATSQASNPDGDAEHQQATRGGTSTDTRVATDVHADGAGPITVNPATIVPMRIAGPFVAAAPTAYVLGQLLVR</sequence>
<dbReference type="OrthoDB" id="5196699at2"/>
<accession>A0A329QPC9</accession>
<evidence type="ECO:0000313" key="4">
    <source>
        <dbReference type="Proteomes" id="UP000250462"/>
    </source>
</evidence>
<feature type="transmembrane region" description="Helical" evidence="2">
    <location>
        <begin position="164"/>
        <end position="181"/>
    </location>
</feature>
<evidence type="ECO:0000313" key="3">
    <source>
        <dbReference type="EMBL" id="RAW14103.1"/>
    </source>
</evidence>
<feature type="transmembrane region" description="Helical" evidence="2">
    <location>
        <begin position="110"/>
        <end position="129"/>
    </location>
</feature>
<proteinExistence type="predicted"/>
<evidence type="ECO:0000256" key="2">
    <source>
        <dbReference type="SAM" id="Phobius"/>
    </source>
</evidence>
<dbReference type="PROSITE" id="PS51318">
    <property type="entry name" value="TAT"/>
    <property type="match status" value="1"/>
</dbReference>
<feature type="transmembrane region" description="Helical" evidence="2">
    <location>
        <begin position="135"/>
        <end position="152"/>
    </location>
</feature>
<keyword evidence="2" id="KW-0472">Membrane</keyword>
<dbReference type="EMBL" id="QMIG01000010">
    <property type="protein sequence ID" value="RAW14103.1"/>
    <property type="molecule type" value="Genomic_DNA"/>
</dbReference>
<keyword evidence="4" id="KW-1185">Reference proteome</keyword>
<organism evidence="3 4">
    <name type="scientific">Phytoactinopolyspora halophila</name>
    <dbReference type="NCBI Taxonomy" id="1981511"/>
    <lineage>
        <taxon>Bacteria</taxon>
        <taxon>Bacillati</taxon>
        <taxon>Actinomycetota</taxon>
        <taxon>Actinomycetes</taxon>
        <taxon>Jiangellales</taxon>
        <taxon>Jiangellaceae</taxon>
        <taxon>Phytoactinopolyspora</taxon>
    </lineage>
</organism>
<protein>
    <submittedName>
        <fullName evidence="3">Uncharacterized protein</fullName>
    </submittedName>
</protein>
<comment type="caution">
    <text evidence="3">The sequence shown here is derived from an EMBL/GenBank/DDBJ whole genome shotgun (WGS) entry which is preliminary data.</text>
</comment>
<dbReference type="RefSeq" id="WP_112258526.1">
    <property type="nucleotide sequence ID" value="NZ_QMIG01000010.1"/>
</dbReference>
<feature type="region of interest" description="Disordered" evidence="1">
    <location>
        <begin position="219"/>
        <end position="250"/>
    </location>
</feature>
<evidence type="ECO:0000256" key="1">
    <source>
        <dbReference type="SAM" id="MobiDB-lite"/>
    </source>
</evidence>
<gene>
    <name evidence="3" type="ORF">DPM12_11850</name>
</gene>
<feature type="compositionally biased region" description="Low complexity" evidence="1">
    <location>
        <begin position="219"/>
        <end position="231"/>
    </location>
</feature>
<keyword evidence="2" id="KW-0812">Transmembrane</keyword>
<dbReference type="Proteomes" id="UP000250462">
    <property type="component" value="Unassembled WGS sequence"/>
</dbReference>
<keyword evidence="2" id="KW-1133">Transmembrane helix</keyword>
<feature type="transmembrane region" description="Helical" evidence="2">
    <location>
        <begin position="78"/>
        <end position="98"/>
    </location>
</feature>
<reference evidence="3 4" key="1">
    <citation type="submission" date="2018-06" db="EMBL/GenBank/DDBJ databases">
        <title>Phytoactinopolyspora halophila sp. nov., a novel halophilic actinomycete isolated from a saline soil in China.</title>
        <authorList>
            <person name="Tang S.-K."/>
        </authorList>
    </citation>
    <scope>NUCLEOTIDE SEQUENCE [LARGE SCALE GENOMIC DNA]</scope>
    <source>
        <strain evidence="3 4">YIM 96934</strain>
    </source>
</reference>
<name>A0A329QPC9_9ACTN</name>
<dbReference type="AlphaFoldDB" id="A0A329QPC9"/>
<feature type="transmembrane region" description="Helical" evidence="2">
    <location>
        <begin position="187"/>
        <end position="211"/>
    </location>
</feature>